<evidence type="ECO:0000313" key="3">
    <source>
        <dbReference type="EMBL" id="MFD1694493.1"/>
    </source>
</evidence>
<protein>
    <submittedName>
        <fullName evidence="3">Bifunctional diguanylate cyclase/phosphodiesterase</fullName>
    </submittedName>
</protein>
<dbReference type="InterPro" id="IPR001633">
    <property type="entry name" value="EAL_dom"/>
</dbReference>
<evidence type="ECO:0000259" key="2">
    <source>
        <dbReference type="PROSITE" id="PS50883"/>
    </source>
</evidence>
<comment type="caution">
    <text evidence="3">The sequence shown here is derived from an EMBL/GenBank/DDBJ whole genome shotgun (WGS) entry which is preliminary data.</text>
</comment>
<dbReference type="RefSeq" id="WP_208998669.1">
    <property type="nucleotide sequence ID" value="NZ_JBHUFA010000001.1"/>
</dbReference>
<feature type="transmembrane region" description="Helical" evidence="1">
    <location>
        <begin position="81"/>
        <end position="103"/>
    </location>
</feature>
<organism evidence="3 4">
    <name type="scientific">Roseibium aestuarii</name>
    <dbReference type="NCBI Taxonomy" id="2600299"/>
    <lineage>
        <taxon>Bacteria</taxon>
        <taxon>Pseudomonadati</taxon>
        <taxon>Pseudomonadota</taxon>
        <taxon>Alphaproteobacteria</taxon>
        <taxon>Hyphomicrobiales</taxon>
        <taxon>Stappiaceae</taxon>
        <taxon>Roseibium</taxon>
    </lineage>
</organism>
<dbReference type="Gene3D" id="3.20.20.450">
    <property type="entry name" value="EAL domain"/>
    <property type="match status" value="1"/>
</dbReference>
<evidence type="ECO:0000313" key="4">
    <source>
        <dbReference type="Proteomes" id="UP001597327"/>
    </source>
</evidence>
<feature type="transmembrane region" description="Helical" evidence="1">
    <location>
        <begin position="197"/>
        <end position="216"/>
    </location>
</feature>
<dbReference type="EMBL" id="JBHUFA010000001">
    <property type="protein sequence ID" value="MFD1694493.1"/>
    <property type="molecule type" value="Genomic_DNA"/>
</dbReference>
<gene>
    <name evidence="3" type="ORF">ACFSC7_03125</name>
</gene>
<keyword evidence="1" id="KW-0812">Transmembrane</keyword>
<dbReference type="Pfam" id="PF00563">
    <property type="entry name" value="EAL"/>
    <property type="match status" value="1"/>
</dbReference>
<dbReference type="InterPro" id="IPR050706">
    <property type="entry name" value="Cyclic-di-GMP_PDE-like"/>
</dbReference>
<keyword evidence="1" id="KW-0472">Membrane</keyword>
<sequence>MAIEIWSSFGNASRSLVILKALDLNVLLRKVSNCRDKSYTKELGVVGLDNERARKLILIGGLVCVLISALWCFYYAVEGRWFLYCVNMLTIGVGAAMVALALIGRLRLAAILMSHMLIVTVTLSSLSDVPSAEVSRSIHLNMLAVAAASYFLLYREGFYLRIVLPTLALVIFCAFSLDLNVLNHLGFEGTPGRHKIGVLVNHLTGIGGAAVSIVLMQSNLVGRRTFVADVRRGLLRGEFHLQFQPQVGEDRQILGVEALLRWTHPERGQISPADFIPLAEEEGLIVPIGEWVLRTACAQLERWSHDPATAHLTMAVNVSAIQFRQDDFVRQVISIVNSSGARPSRLKLELTESALAEDWTRVIAKMEALRAESITWSLDDFGTGYSSLSSLKRFPFDQIKIDQSFVRDLIADPRNMAIVKTIVDLARSLDLNIIAEGVETEEQLDALKSAGCLFYQGYLISRPLSLVDLSALLDHQSGSYRDEALDIAARRIGADRTF</sequence>
<proteinExistence type="predicted"/>
<dbReference type="PANTHER" id="PTHR33121">
    <property type="entry name" value="CYCLIC DI-GMP PHOSPHODIESTERASE PDEF"/>
    <property type="match status" value="1"/>
</dbReference>
<dbReference type="Proteomes" id="UP001597327">
    <property type="component" value="Unassembled WGS sequence"/>
</dbReference>
<dbReference type="SUPFAM" id="SSF141868">
    <property type="entry name" value="EAL domain-like"/>
    <property type="match status" value="1"/>
</dbReference>
<evidence type="ECO:0000256" key="1">
    <source>
        <dbReference type="SAM" id="Phobius"/>
    </source>
</evidence>
<dbReference type="CDD" id="cd01948">
    <property type="entry name" value="EAL"/>
    <property type="match status" value="1"/>
</dbReference>
<feature type="domain" description="EAL" evidence="2">
    <location>
        <begin position="223"/>
        <end position="477"/>
    </location>
</feature>
<dbReference type="SMART" id="SM00052">
    <property type="entry name" value="EAL"/>
    <property type="match status" value="1"/>
</dbReference>
<feature type="transmembrane region" description="Helical" evidence="1">
    <location>
        <begin position="138"/>
        <end position="153"/>
    </location>
</feature>
<keyword evidence="1" id="KW-1133">Transmembrane helix</keyword>
<dbReference type="PROSITE" id="PS50883">
    <property type="entry name" value="EAL"/>
    <property type="match status" value="1"/>
</dbReference>
<feature type="transmembrane region" description="Helical" evidence="1">
    <location>
        <begin position="158"/>
        <end position="177"/>
    </location>
</feature>
<keyword evidence="4" id="KW-1185">Reference proteome</keyword>
<feature type="transmembrane region" description="Helical" evidence="1">
    <location>
        <begin position="56"/>
        <end position="75"/>
    </location>
</feature>
<accession>A0ABW4JUW8</accession>
<reference evidence="4" key="1">
    <citation type="journal article" date="2019" name="Int. J. Syst. Evol. Microbiol.">
        <title>The Global Catalogue of Microorganisms (GCM) 10K type strain sequencing project: providing services to taxonomists for standard genome sequencing and annotation.</title>
        <authorList>
            <consortium name="The Broad Institute Genomics Platform"/>
            <consortium name="The Broad Institute Genome Sequencing Center for Infectious Disease"/>
            <person name="Wu L."/>
            <person name="Ma J."/>
        </authorList>
    </citation>
    <scope>NUCLEOTIDE SEQUENCE [LARGE SCALE GENOMIC DNA]</scope>
    <source>
        <strain evidence="4">JCM 3369</strain>
    </source>
</reference>
<name>A0ABW4JUW8_9HYPH</name>
<dbReference type="InterPro" id="IPR035919">
    <property type="entry name" value="EAL_sf"/>
</dbReference>
<feature type="transmembrane region" description="Helical" evidence="1">
    <location>
        <begin position="108"/>
        <end position="126"/>
    </location>
</feature>
<dbReference type="PANTHER" id="PTHR33121:SF70">
    <property type="entry name" value="SIGNALING PROTEIN YKOW"/>
    <property type="match status" value="1"/>
</dbReference>